<protein>
    <submittedName>
        <fullName evidence="1">Uncharacterized protein</fullName>
    </submittedName>
</protein>
<name>A0A8B6H5V2_MYTGA</name>
<feature type="non-terminal residue" evidence="1">
    <location>
        <position position="70"/>
    </location>
</feature>
<feature type="non-terminal residue" evidence="1">
    <location>
        <position position="1"/>
    </location>
</feature>
<accession>A0A8B6H5V2</accession>
<proteinExistence type="predicted"/>
<comment type="caution">
    <text evidence="1">The sequence shown here is derived from an EMBL/GenBank/DDBJ whole genome shotgun (WGS) entry which is preliminary data.</text>
</comment>
<evidence type="ECO:0000313" key="1">
    <source>
        <dbReference type="EMBL" id="VDI74178.1"/>
    </source>
</evidence>
<dbReference type="Proteomes" id="UP000596742">
    <property type="component" value="Unassembled WGS sequence"/>
</dbReference>
<sequence length="70" mass="7949">AITYFMASNRKSVLYRLLNPRQKSVNIKEHSSKTKAKSILQNADTPYTFPHKEVGMDAYHGAAENSNYSE</sequence>
<dbReference type="EMBL" id="UYJE01009529">
    <property type="protein sequence ID" value="VDI74178.1"/>
    <property type="molecule type" value="Genomic_DNA"/>
</dbReference>
<gene>
    <name evidence="1" type="ORF">MGAL_10B011667</name>
</gene>
<dbReference type="AlphaFoldDB" id="A0A8B6H5V2"/>
<reference evidence="1" key="1">
    <citation type="submission" date="2018-11" db="EMBL/GenBank/DDBJ databases">
        <authorList>
            <person name="Alioto T."/>
            <person name="Alioto T."/>
        </authorList>
    </citation>
    <scope>NUCLEOTIDE SEQUENCE</scope>
</reference>
<keyword evidence="2" id="KW-1185">Reference proteome</keyword>
<evidence type="ECO:0000313" key="2">
    <source>
        <dbReference type="Proteomes" id="UP000596742"/>
    </source>
</evidence>
<organism evidence="1 2">
    <name type="scientific">Mytilus galloprovincialis</name>
    <name type="common">Mediterranean mussel</name>
    <dbReference type="NCBI Taxonomy" id="29158"/>
    <lineage>
        <taxon>Eukaryota</taxon>
        <taxon>Metazoa</taxon>
        <taxon>Spiralia</taxon>
        <taxon>Lophotrochozoa</taxon>
        <taxon>Mollusca</taxon>
        <taxon>Bivalvia</taxon>
        <taxon>Autobranchia</taxon>
        <taxon>Pteriomorphia</taxon>
        <taxon>Mytilida</taxon>
        <taxon>Mytiloidea</taxon>
        <taxon>Mytilidae</taxon>
        <taxon>Mytilinae</taxon>
        <taxon>Mytilus</taxon>
    </lineage>
</organism>